<feature type="transmembrane region" description="Helical" evidence="1">
    <location>
        <begin position="69"/>
        <end position="90"/>
    </location>
</feature>
<dbReference type="InterPro" id="IPR003675">
    <property type="entry name" value="Rce1/LyrA-like_dom"/>
</dbReference>
<feature type="transmembrane region" description="Helical" evidence="1">
    <location>
        <begin position="173"/>
        <end position="194"/>
    </location>
</feature>
<dbReference type="Proteomes" id="UP000322545">
    <property type="component" value="Unassembled WGS sequence"/>
</dbReference>
<dbReference type="AlphaFoldDB" id="A0A1M7A4W9"/>
<evidence type="ECO:0000256" key="1">
    <source>
        <dbReference type="SAM" id="Phobius"/>
    </source>
</evidence>
<feature type="transmembrane region" description="Helical" evidence="1">
    <location>
        <begin position="206"/>
        <end position="224"/>
    </location>
</feature>
<gene>
    <name evidence="3" type="ORF">SAMN05443432_101298</name>
</gene>
<accession>A0A1M7A4W9</accession>
<evidence type="ECO:0000313" key="3">
    <source>
        <dbReference type="EMBL" id="SHL37705.1"/>
    </source>
</evidence>
<feature type="transmembrane region" description="Helical" evidence="1">
    <location>
        <begin position="271"/>
        <end position="289"/>
    </location>
</feature>
<keyword evidence="1" id="KW-1133">Transmembrane helix</keyword>
<feature type="transmembrane region" description="Helical" evidence="1">
    <location>
        <begin position="231"/>
        <end position="251"/>
    </location>
</feature>
<sequence length="295" mass="32133">MSYEPHEQLVVPARPSAHPLRLLAGVVLTAVLFISLSRLWSRLYRAVIGPEAWDRLADGMMQGATPAGVLINLFLFGLLIVALAITLKVLHRRRLRELIGPPALALRQFRQVTVALLMLFAVVMLLPGDASTAPQPNMPFGRWLLLLPLGLIGLMIQTSAEEIAFRGYLQSQLAAWVSHPAVWMGVPSALFAMLHYDPVTNGTNTWLVVGWAFGFGLAAADLTARSGTLGPAIALHLVNNFGAVLIAAPGGNFDGLALYVYPFSLGDDDVLWQWFPIDLMMLACSWLAARVAMRC</sequence>
<protein>
    <recommendedName>
        <fullName evidence="2">CAAX prenyl protease 2/Lysostaphin resistance protein A-like domain-containing protein</fullName>
    </recommendedName>
</protein>
<keyword evidence="1" id="KW-0812">Transmembrane</keyword>
<proteinExistence type="predicted"/>
<keyword evidence="1" id="KW-0472">Membrane</keyword>
<reference evidence="3 4" key="1">
    <citation type="submission" date="2016-11" db="EMBL/GenBank/DDBJ databases">
        <authorList>
            <person name="Varghese N."/>
            <person name="Submissions S."/>
        </authorList>
    </citation>
    <scope>NUCLEOTIDE SEQUENCE [LARGE SCALE GENOMIC DNA]</scope>
    <source>
        <strain evidence="3 4">DSM 28249</strain>
    </source>
</reference>
<keyword evidence="4" id="KW-1185">Reference proteome</keyword>
<dbReference type="Pfam" id="PF02517">
    <property type="entry name" value="Rce1-like"/>
    <property type="match status" value="1"/>
</dbReference>
<evidence type="ECO:0000313" key="4">
    <source>
        <dbReference type="Proteomes" id="UP000322545"/>
    </source>
</evidence>
<feature type="transmembrane region" description="Helical" evidence="1">
    <location>
        <begin position="140"/>
        <end position="161"/>
    </location>
</feature>
<feature type="transmembrane region" description="Helical" evidence="1">
    <location>
        <begin position="20"/>
        <end position="40"/>
    </location>
</feature>
<dbReference type="GO" id="GO:0080120">
    <property type="term" value="P:CAAX-box protein maturation"/>
    <property type="evidence" value="ECO:0007669"/>
    <property type="project" value="UniProtKB-ARBA"/>
</dbReference>
<feature type="domain" description="CAAX prenyl protease 2/Lysostaphin resistance protein A-like" evidence="2">
    <location>
        <begin position="145"/>
        <end position="241"/>
    </location>
</feature>
<dbReference type="EMBL" id="FRCB01000001">
    <property type="protein sequence ID" value="SHL37705.1"/>
    <property type="molecule type" value="Genomic_DNA"/>
</dbReference>
<name>A0A1M7A4W9_9RHOB</name>
<evidence type="ECO:0000259" key="2">
    <source>
        <dbReference type="Pfam" id="PF02517"/>
    </source>
</evidence>
<dbReference type="RefSeq" id="WP_149777891.1">
    <property type="nucleotide sequence ID" value="NZ_FRCB01000001.1"/>
</dbReference>
<organism evidence="3 4">
    <name type="scientific">Roseovarius litoreus</name>
    <dbReference type="NCBI Taxonomy" id="1155722"/>
    <lineage>
        <taxon>Bacteria</taxon>
        <taxon>Pseudomonadati</taxon>
        <taxon>Pseudomonadota</taxon>
        <taxon>Alphaproteobacteria</taxon>
        <taxon>Rhodobacterales</taxon>
        <taxon>Roseobacteraceae</taxon>
        <taxon>Roseovarius</taxon>
    </lineage>
</organism>
<feature type="transmembrane region" description="Helical" evidence="1">
    <location>
        <begin position="111"/>
        <end position="128"/>
    </location>
</feature>
<dbReference type="GO" id="GO:0004175">
    <property type="term" value="F:endopeptidase activity"/>
    <property type="evidence" value="ECO:0007669"/>
    <property type="project" value="UniProtKB-ARBA"/>
</dbReference>